<feature type="region of interest" description="Disordered" evidence="1">
    <location>
        <begin position="189"/>
        <end position="210"/>
    </location>
</feature>
<accession>A0A1D2JNU7</accession>
<evidence type="ECO:0000256" key="2">
    <source>
        <dbReference type="SAM" id="Phobius"/>
    </source>
</evidence>
<evidence type="ECO:0000313" key="3">
    <source>
        <dbReference type="EMBL" id="ODH44791.1"/>
    </source>
</evidence>
<proteinExistence type="predicted"/>
<protein>
    <submittedName>
        <fullName evidence="3">Uncharacterized protein</fullName>
    </submittedName>
</protein>
<sequence length="284" mass="30044">MSSTSTTTTSSSSSSSPSQRRPAVPITFTPPGSCLSDVYQVLTTGVATVSGTESTDTRTFYELGAHSSECFPPSGYLPWITNQVSSSAYYSPGVCPPGYLTCRSDTIAVGTLTETRATCCPNGYACQNQSSLLWYQDHMCTLRSGDGSPMTYTATVSGAITTMTQTGPWGLNAYGISIRWMNTDFRTPIPTATADPPLDPTQPPAQSSGLSSGAKAGIGIGVTVTVLLLIIIGWLLRNALQKRKQKSQKSGISDYEAVPIKAIPSPPELLELDSGHLYEMGASQ</sequence>
<evidence type="ECO:0000313" key="4">
    <source>
        <dbReference type="Proteomes" id="UP000242814"/>
    </source>
</evidence>
<comment type="caution">
    <text evidence="3">The sequence shown here is derived from an EMBL/GenBank/DDBJ whole genome shotgun (WGS) entry which is preliminary data.</text>
</comment>
<dbReference type="Proteomes" id="UP000242814">
    <property type="component" value="Unassembled WGS sequence"/>
</dbReference>
<organism evidence="3 4">
    <name type="scientific">Paracoccidioides brasiliensis</name>
    <dbReference type="NCBI Taxonomy" id="121759"/>
    <lineage>
        <taxon>Eukaryota</taxon>
        <taxon>Fungi</taxon>
        <taxon>Dikarya</taxon>
        <taxon>Ascomycota</taxon>
        <taxon>Pezizomycotina</taxon>
        <taxon>Eurotiomycetes</taxon>
        <taxon>Eurotiomycetidae</taxon>
        <taxon>Onygenales</taxon>
        <taxon>Ajellomycetaceae</taxon>
        <taxon>Paracoccidioides</taxon>
    </lineage>
</organism>
<feature type="region of interest" description="Disordered" evidence="1">
    <location>
        <begin position="1"/>
        <end position="24"/>
    </location>
</feature>
<dbReference type="AlphaFoldDB" id="A0A1D2JNU7"/>
<dbReference type="VEuPathDB" id="FungiDB:PABG_04764"/>
<feature type="compositionally biased region" description="Low complexity" evidence="1">
    <location>
        <begin position="1"/>
        <end position="16"/>
    </location>
</feature>
<gene>
    <name evidence="3" type="ORF">ACO22_00692</name>
</gene>
<dbReference type="VEuPathDB" id="FungiDB:PADG_05394"/>
<keyword evidence="2" id="KW-0472">Membrane</keyword>
<name>A0A1D2JNU7_PARBR</name>
<keyword evidence="2" id="KW-1133">Transmembrane helix</keyword>
<evidence type="ECO:0000256" key="1">
    <source>
        <dbReference type="SAM" id="MobiDB-lite"/>
    </source>
</evidence>
<keyword evidence="2" id="KW-0812">Transmembrane</keyword>
<feature type="transmembrane region" description="Helical" evidence="2">
    <location>
        <begin position="216"/>
        <end position="236"/>
    </location>
</feature>
<reference evidence="3 4" key="1">
    <citation type="submission" date="2016-06" db="EMBL/GenBank/DDBJ databases">
        <authorList>
            <person name="Kjaerup R.B."/>
            <person name="Dalgaard T.S."/>
            <person name="Juul-Madsen H.R."/>
        </authorList>
    </citation>
    <scope>NUCLEOTIDE SEQUENCE [LARGE SCALE GENOMIC DNA]</scope>
    <source>
        <strain evidence="3 4">Pb300</strain>
    </source>
</reference>
<dbReference type="EMBL" id="LZYO01000015">
    <property type="protein sequence ID" value="ODH44791.1"/>
    <property type="molecule type" value="Genomic_DNA"/>
</dbReference>